<dbReference type="Proteomes" id="UP000483820">
    <property type="component" value="Chromosome II"/>
</dbReference>
<dbReference type="AlphaFoldDB" id="A0A6A5HGT4"/>
<reference evidence="4 5" key="1">
    <citation type="submission" date="2019-12" db="EMBL/GenBank/DDBJ databases">
        <title>Chromosome-level assembly of the Caenorhabditis remanei genome.</title>
        <authorList>
            <person name="Teterina A.A."/>
            <person name="Willis J.H."/>
            <person name="Phillips P.C."/>
        </authorList>
    </citation>
    <scope>NUCLEOTIDE SEQUENCE [LARGE SCALE GENOMIC DNA]</scope>
    <source>
        <strain evidence="4 5">PX506</strain>
        <tissue evidence="4">Whole organism</tissue>
    </source>
</reference>
<keyword evidence="1" id="KW-0479">Metal-binding</keyword>
<evidence type="ECO:0000313" key="4">
    <source>
        <dbReference type="EMBL" id="KAF1765312.1"/>
    </source>
</evidence>
<feature type="domain" description="C2H2-type" evidence="3">
    <location>
        <begin position="294"/>
        <end position="320"/>
    </location>
</feature>
<keyword evidence="1" id="KW-0862">Zinc</keyword>
<evidence type="ECO:0000256" key="1">
    <source>
        <dbReference type="PROSITE-ProRule" id="PRU00042"/>
    </source>
</evidence>
<dbReference type="PROSITE" id="PS50157">
    <property type="entry name" value="ZINC_FINGER_C2H2_2"/>
    <property type="match status" value="1"/>
</dbReference>
<feature type="compositionally biased region" description="Low complexity" evidence="2">
    <location>
        <begin position="85"/>
        <end position="116"/>
    </location>
</feature>
<feature type="region of interest" description="Disordered" evidence="2">
    <location>
        <begin position="1"/>
        <end position="38"/>
    </location>
</feature>
<organism evidence="4 5">
    <name type="scientific">Caenorhabditis remanei</name>
    <name type="common">Caenorhabditis vulgaris</name>
    <dbReference type="NCBI Taxonomy" id="31234"/>
    <lineage>
        <taxon>Eukaryota</taxon>
        <taxon>Metazoa</taxon>
        <taxon>Ecdysozoa</taxon>
        <taxon>Nematoda</taxon>
        <taxon>Chromadorea</taxon>
        <taxon>Rhabditida</taxon>
        <taxon>Rhabditina</taxon>
        <taxon>Rhabditomorpha</taxon>
        <taxon>Rhabditoidea</taxon>
        <taxon>Rhabditidae</taxon>
        <taxon>Peloderinae</taxon>
        <taxon>Caenorhabditis</taxon>
    </lineage>
</organism>
<evidence type="ECO:0000313" key="5">
    <source>
        <dbReference type="Proteomes" id="UP000483820"/>
    </source>
</evidence>
<feature type="compositionally biased region" description="Polar residues" evidence="2">
    <location>
        <begin position="1"/>
        <end position="31"/>
    </location>
</feature>
<dbReference type="InterPro" id="IPR013087">
    <property type="entry name" value="Znf_C2H2_type"/>
</dbReference>
<feature type="compositionally biased region" description="Basic and acidic residues" evidence="2">
    <location>
        <begin position="249"/>
        <end position="259"/>
    </location>
</feature>
<comment type="caution">
    <text evidence="4">The sequence shown here is derived from an EMBL/GenBank/DDBJ whole genome shotgun (WGS) entry which is preliminary data.</text>
</comment>
<evidence type="ECO:0000256" key="2">
    <source>
        <dbReference type="SAM" id="MobiDB-lite"/>
    </source>
</evidence>
<evidence type="ECO:0000259" key="3">
    <source>
        <dbReference type="PROSITE" id="PS50157"/>
    </source>
</evidence>
<feature type="compositionally biased region" description="Polar residues" evidence="2">
    <location>
        <begin position="216"/>
        <end position="226"/>
    </location>
</feature>
<name>A0A6A5HGT4_CAERE</name>
<dbReference type="CTD" id="9821704"/>
<feature type="region of interest" description="Disordered" evidence="2">
    <location>
        <begin position="196"/>
        <end position="267"/>
    </location>
</feature>
<dbReference type="KEGG" id="crq:GCK72_005264"/>
<feature type="compositionally biased region" description="Pro residues" evidence="2">
    <location>
        <begin position="199"/>
        <end position="214"/>
    </location>
</feature>
<accession>A0A6A5HGT4</accession>
<dbReference type="GeneID" id="9821704"/>
<protein>
    <recommendedName>
        <fullName evidence="3">C2H2-type domain-containing protein</fullName>
    </recommendedName>
</protein>
<dbReference type="GO" id="GO:0008270">
    <property type="term" value="F:zinc ion binding"/>
    <property type="evidence" value="ECO:0007669"/>
    <property type="project" value="UniProtKB-KW"/>
</dbReference>
<dbReference type="EMBL" id="WUAV01000002">
    <property type="protein sequence ID" value="KAF1765312.1"/>
    <property type="molecule type" value="Genomic_DNA"/>
</dbReference>
<sequence length="320" mass="35239">MTDASTSANPRTTRLQQPIQPVTPTTSSMGYPQSRPGPFTGFAPGTNALHPTLPFPYWSPQPFGQSIGNNAMSLYGLQPSPPQPGSSKPTTSTPSPHLPNTQLAIPNGSNTGMMSSMMNTPPGMGAQSSMDNTIRTILAFQARENAIFHQDMQKRQTDLNKMMIDVTKMLIEEQQATRAFHREFLETFSKSMAGLIPNTPLPVDPATPSPPPKPSVHQQQATSSPAATDIREEKPQLLATHKRVSPRTVVEKQQNEPPKKRSRKTLPRITVMLNRKLIGKGRLYDEAAGDFAIFDCKFCGELSSSRDELIQHSQRYHPRG</sequence>
<gene>
    <name evidence="4" type="ORF">GCK72_005264</name>
</gene>
<proteinExistence type="predicted"/>
<feature type="region of interest" description="Disordered" evidence="2">
    <location>
        <begin position="69"/>
        <end position="116"/>
    </location>
</feature>
<dbReference type="RefSeq" id="XP_003117120.2">
    <property type="nucleotide sequence ID" value="XM_003117072.2"/>
</dbReference>
<keyword evidence="1" id="KW-0863">Zinc-finger</keyword>